<comment type="caution">
    <text evidence="1">The sequence shown here is derived from an EMBL/GenBank/DDBJ whole genome shotgun (WGS) entry which is preliminary data.</text>
</comment>
<dbReference type="EMBL" id="JAKZBV010000001">
    <property type="protein sequence ID" value="MCH6471243.1"/>
    <property type="molecule type" value="Genomic_DNA"/>
</dbReference>
<organism evidence="1 2">
    <name type="scientific">Sinomonas terrae</name>
    <dbReference type="NCBI Taxonomy" id="2908838"/>
    <lineage>
        <taxon>Bacteria</taxon>
        <taxon>Bacillati</taxon>
        <taxon>Actinomycetota</taxon>
        <taxon>Actinomycetes</taxon>
        <taxon>Micrococcales</taxon>
        <taxon>Micrococcaceae</taxon>
        <taxon>Sinomonas</taxon>
    </lineage>
</organism>
<dbReference type="Proteomes" id="UP001202922">
    <property type="component" value="Unassembled WGS sequence"/>
</dbReference>
<dbReference type="RefSeq" id="WP_241054911.1">
    <property type="nucleotide sequence ID" value="NZ_JAKZBV010000001.1"/>
</dbReference>
<dbReference type="Pfam" id="PF03995">
    <property type="entry name" value="Inhibitor_I36"/>
    <property type="match status" value="1"/>
</dbReference>
<keyword evidence="2" id="KW-1185">Reference proteome</keyword>
<dbReference type="Gene3D" id="2.60.20.10">
    <property type="entry name" value="Crystallins"/>
    <property type="match status" value="1"/>
</dbReference>
<evidence type="ECO:0000313" key="2">
    <source>
        <dbReference type="Proteomes" id="UP001202922"/>
    </source>
</evidence>
<accession>A0ABS9U3G7</accession>
<gene>
    <name evidence="1" type="ORF">L0M17_14875</name>
</gene>
<dbReference type="InterPro" id="IPR011024">
    <property type="entry name" value="G_crystallin-like"/>
</dbReference>
<proteinExistence type="predicted"/>
<name>A0ABS9U3G7_9MICC</name>
<protein>
    <submittedName>
        <fullName evidence="1">Peptidase inhibitor family I36 protein</fullName>
    </submittedName>
</protein>
<reference evidence="1 2" key="1">
    <citation type="submission" date="2022-03" db="EMBL/GenBank/DDBJ databases">
        <title>Sinomonas sp. isolated from a soil.</title>
        <authorList>
            <person name="Han J."/>
            <person name="Kim D.-U."/>
        </authorList>
    </citation>
    <scope>NUCLEOTIDE SEQUENCE [LARGE SCALE GENOMIC DNA]</scope>
    <source>
        <strain evidence="1 2">5-5</strain>
    </source>
</reference>
<evidence type="ECO:0000313" key="1">
    <source>
        <dbReference type="EMBL" id="MCH6471243.1"/>
    </source>
</evidence>
<dbReference type="SUPFAM" id="SSF49695">
    <property type="entry name" value="gamma-Crystallin-like"/>
    <property type="match status" value="1"/>
</dbReference>
<sequence length="147" mass="16215">MDWQPVDPEMAQLILKWQGDVMKKMRFAGIAPVVAGLIGGVGLAPASADSGCANGQVCFWTDINYGGAKYSAPYRNGYVGWMNDQASTFRIGWTTNPKYHYVMFYQDAWFGGRSFYAKEGQAFNLTSLGHPLGGTWNDRISSHDEAS</sequence>